<dbReference type="PROSITE" id="PS51063">
    <property type="entry name" value="HTH_CRP_2"/>
    <property type="match status" value="1"/>
</dbReference>
<sequence length="234" mass="25396">MTASSRIETQEALDLAASDLFSGIADDDLQGIADRMTVMTVPKGRLIMQHGDLATDVFFVLSGTVIGQLVAQSGRQILFTEFDAGAHFGEMAALDGAARSITISASSDCRIARLTKADFTELMMTFPRIAINLARELGKRLRSMNDRLFGLVMHDVETRVVIRIMQLAQDQEQLVQGGTITDVPTHEALASFVGSNREAVSRSVARLAKSGVIATDRGRISIRDLDRLMDAADP</sequence>
<gene>
    <name evidence="6" type="ORF">LGQ03_14565</name>
</gene>
<dbReference type="SMART" id="SM00419">
    <property type="entry name" value="HTH_CRP"/>
    <property type="match status" value="1"/>
</dbReference>
<feature type="domain" description="Cyclic nucleotide-binding" evidence="4">
    <location>
        <begin position="20"/>
        <end position="140"/>
    </location>
</feature>
<evidence type="ECO:0000313" key="6">
    <source>
        <dbReference type="EMBL" id="MCB5200469.1"/>
    </source>
</evidence>
<evidence type="ECO:0000256" key="2">
    <source>
        <dbReference type="ARBA" id="ARBA00023125"/>
    </source>
</evidence>
<reference evidence="6" key="1">
    <citation type="submission" date="2021-10" db="EMBL/GenBank/DDBJ databases">
        <title>Loktanella gaetbuli sp. nov., isolated from a tidal flat.</title>
        <authorList>
            <person name="Park S."/>
            <person name="Yoon J.-H."/>
        </authorList>
    </citation>
    <scope>NUCLEOTIDE SEQUENCE</scope>
    <source>
        <strain evidence="6">TSTF-M6</strain>
    </source>
</reference>
<evidence type="ECO:0000256" key="1">
    <source>
        <dbReference type="ARBA" id="ARBA00023015"/>
    </source>
</evidence>
<keyword evidence="7" id="KW-1185">Reference proteome</keyword>
<evidence type="ECO:0000259" key="4">
    <source>
        <dbReference type="PROSITE" id="PS50042"/>
    </source>
</evidence>
<dbReference type="PANTHER" id="PTHR24567">
    <property type="entry name" value="CRP FAMILY TRANSCRIPTIONAL REGULATORY PROTEIN"/>
    <property type="match status" value="1"/>
</dbReference>
<dbReference type="Proteomes" id="UP001138961">
    <property type="component" value="Unassembled WGS sequence"/>
</dbReference>
<dbReference type="Pfam" id="PF13545">
    <property type="entry name" value="HTH_Crp_2"/>
    <property type="match status" value="1"/>
</dbReference>
<proteinExistence type="predicted"/>
<dbReference type="SUPFAM" id="SSF46785">
    <property type="entry name" value="Winged helix' DNA-binding domain"/>
    <property type="match status" value="1"/>
</dbReference>
<evidence type="ECO:0000313" key="7">
    <source>
        <dbReference type="Proteomes" id="UP001138961"/>
    </source>
</evidence>
<dbReference type="InterPro" id="IPR012318">
    <property type="entry name" value="HTH_CRP"/>
</dbReference>
<dbReference type="EMBL" id="JAJATZ010000008">
    <property type="protein sequence ID" value="MCB5200469.1"/>
    <property type="molecule type" value="Genomic_DNA"/>
</dbReference>
<comment type="caution">
    <text evidence="6">The sequence shown here is derived from an EMBL/GenBank/DDBJ whole genome shotgun (WGS) entry which is preliminary data.</text>
</comment>
<dbReference type="Gene3D" id="2.60.120.10">
    <property type="entry name" value="Jelly Rolls"/>
    <property type="match status" value="1"/>
</dbReference>
<protein>
    <submittedName>
        <fullName evidence="6">Crp/Fnr family transcriptional regulator</fullName>
    </submittedName>
</protein>
<dbReference type="Gene3D" id="1.10.10.10">
    <property type="entry name" value="Winged helix-like DNA-binding domain superfamily/Winged helix DNA-binding domain"/>
    <property type="match status" value="1"/>
</dbReference>
<keyword evidence="1" id="KW-0805">Transcription regulation</keyword>
<dbReference type="InterPro" id="IPR050397">
    <property type="entry name" value="Env_Response_Regulators"/>
</dbReference>
<keyword evidence="3" id="KW-0804">Transcription</keyword>
<dbReference type="SMART" id="SM00100">
    <property type="entry name" value="cNMP"/>
    <property type="match status" value="1"/>
</dbReference>
<feature type="domain" description="HTH crp-type" evidence="5">
    <location>
        <begin position="154"/>
        <end position="226"/>
    </location>
</feature>
<dbReference type="PANTHER" id="PTHR24567:SF26">
    <property type="entry name" value="REGULATORY PROTEIN YEIL"/>
    <property type="match status" value="1"/>
</dbReference>
<dbReference type="InterPro" id="IPR018490">
    <property type="entry name" value="cNMP-bd_dom_sf"/>
</dbReference>
<dbReference type="PROSITE" id="PS50042">
    <property type="entry name" value="CNMP_BINDING_3"/>
    <property type="match status" value="1"/>
</dbReference>
<dbReference type="InterPro" id="IPR000595">
    <property type="entry name" value="cNMP-bd_dom"/>
</dbReference>
<dbReference type="SUPFAM" id="SSF51206">
    <property type="entry name" value="cAMP-binding domain-like"/>
    <property type="match status" value="1"/>
</dbReference>
<accession>A0ABS8BXP8</accession>
<dbReference type="InterPro" id="IPR036390">
    <property type="entry name" value="WH_DNA-bd_sf"/>
</dbReference>
<keyword evidence="2" id="KW-0238">DNA-binding</keyword>
<dbReference type="CDD" id="cd00038">
    <property type="entry name" value="CAP_ED"/>
    <property type="match status" value="1"/>
</dbReference>
<organism evidence="6 7">
    <name type="scientific">Loktanella gaetbuli</name>
    <dbReference type="NCBI Taxonomy" id="2881335"/>
    <lineage>
        <taxon>Bacteria</taxon>
        <taxon>Pseudomonadati</taxon>
        <taxon>Pseudomonadota</taxon>
        <taxon>Alphaproteobacteria</taxon>
        <taxon>Rhodobacterales</taxon>
        <taxon>Roseobacteraceae</taxon>
        <taxon>Loktanella</taxon>
    </lineage>
</organism>
<name>A0ABS8BXP8_9RHOB</name>
<dbReference type="RefSeq" id="WP_226748987.1">
    <property type="nucleotide sequence ID" value="NZ_JAJATZ010000008.1"/>
</dbReference>
<dbReference type="InterPro" id="IPR014710">
    <property type="entry name" value="RmlC-like_jellyroll"/>
</dbReference>
<dbReference type="Pfam" id="PF00027">
    <property type="entry name" value="cNMP_binding"/>
    <property type="match status" value="1"/>
</dbReference>
<evidence type="ECO:0000259" key="5">
    <source>
        <dbReference type="PROSITE" id="PS51063"/>
    </source>
</evidence>
<dbReference type="InterPro" id="IPR036388">
    <property type="entry name" value="WH-like_DNA-bd_sf"/>
</dbReference>
<evidence type="ECO:0000256" key="3">
    <source>
        <dbReference type="ARBA" id="ARBA00023163"/>
    </source>
</evidence>